<evidence type="ECO:0000259" key="8">
    <source>
        <dbReference type="PROSITE" id="PS51077"/>
    </source>
</evidence>
<gene>
    <name evidence="10" type="ORF">C7M71_000915</name>
</gene>
<evidence type="ECO:0000256" key="3">
    <source>
        <dbReference type="ARBA" id="ARBA00023125"/>
    </source>
</evidence>
<feature type="domain" description="IclR-ED" evidence="9">
    <location>
        <begin position="77"/>
        <end position="254"/>
    </location>
</feature>
<evidence type="ECO:0000256" key="5">
    <source>
        <dbReference type="ARBA" id="ARBA00023163"/>
    </source>
</evidence>
<evidence type="ECO:0000256" key="7">
    <source>
        <dbReference type="ARBA" id="ARBA00070406"/>
    </source>
</evidence>
<proteinExistence type="predicted"/>
<reference evidence="11" key="1">
    <citation type="submission" date="2018-07" db="EMBL/GenBank/DDBJ databases">
        <title>Streptacidiphilus bronchialis DSM 106435 chromosome.</title>
        <authorList>
            <person name="Batra D."/>
            <person name="Gulvik C.A."/>
        </authorList>
    </citation>
    <scope>NUCLEOTIDE SEQUENCE [LARGE SCALE GENOMIC DNA]</scope>
    <source>
        <strain evidence="11">DSM 106435</strain>
    </source>
</reference>
<evidence type="ECO:0000259" key="9">
    <source>
        <dbReference type="PROSITE" id="PS51078"/>
    </source>
</evidence>
<dbReference type="GO" id="GO:0045892">
    <property type="term" value="P:negative regulation of DNA-templated transcription"/>
    <property type="evidence" value="ECO:0007669"/>
    <property type="project" value="TreeGrafter"/>
</dbReference>
<dbReference type="PANTHER" id="PTHR30136">
    <property type="entry name" value="HELIX-TURN-HELIX TRANSCRIPTIONAL REGULATOR, ICLR FAMILY"/>
    <property type="match status" value="1"/>
</dbReference>
<feature type="domain" description="HTH iclR-type" evidence="8">
    <location>
        <begin position="14"/>
        <end position="76"/>
    </location>
</feature>
<protein>
    <recommendedName>
        <fullName evidence="7">Glycerol operon regulatory protein</fullName>
    </recommendedName>
</protein>
<dbReference type="KEGG" id="stri:C7M71_000915"/>
<keyword evidence="3" id="KW-0238">DNA-binding</keyword>
<evidence type="ECO:0000256" key="1">
    <source>
        <dbReference type="ARBA" id="ARBA00022798"/>
    </source>
</evidence>
<dbReference type="PROSITE" id="PS51078">
    <property type="entry name" value="ICLR_ED"/>
    <property type="match status" value="1"/>
</dbReference>
<organism evidence="10 11">
    <name type="scientific">Peterkaempfera bronchialis</name>
    <dbReference type="NCBI Taxonomy" id="2126346"/>
    <lineage>
        <taxon>Bacteria</taxon>
        <taxon>Bacillati</taxon>
        <taxon>Actinomycetota</taxon>
        <taxon>Actinomycetes</taxon>
        <taxon>Kitasatosporales</taxon>
        <taxon>Streptomycetaceae</taxon>
        <taxon>Peterkaempfera</taxon>
    </lineage>
</organism>
<dbReference type="SUPFAM" id="SSF55781">
    <property type="entry name" value="GAF domain-like"/>
    <property type="match status" value="1"/>
</dbReference>
<dbReference type="Pfam" id="PF09339">
    <property type="entry name" value="HTH_IclR"/>
    <property type="match status" value="1"/>
</dbReference>
<evidence type="ECO:0000313" key="11">
    <source>
        <dbReference type="Proteomes" id="UP000249340"/>
    </source>
</evidence>
<dbReference type="SMART" id="SM00346">
    <property type="entry name" value="HTH_ICLR"/>
    <property type="match status" value="1"/>
</dbReference>
<keyword evidence="4" id="KW-0010">Activator</keyword>
<name>A0A345SR93_9ACTN</name>
<dbReference type="Proteomes" id="UP000249340">
    <property type="component" value="Chromosome"/>
</dbReference>
<evidence type="ECO:0000256" key="4">
    <source>
        <dbReference type="ARBA" id="ARBA00023159"/>
    </source>
</evidence>
<dbReference type="PROSITE" id="PS51077">
    <property type="entry name" value="HTH_ICLR"/>
    <property type="match status" value="1"/>
</dbReference>
<keyword evidence="2" id="KW-0805">Transcription regulation</keyword>
<dbReference type="FunFam" id="1.10.10.10:FF:000056">
    <property type="entry name" value="IclR family transcriptional regulator"/>
    <property type="match status" value="1"/>
</dbReference>
<dbReference type="InterPro" id="IPR036390">
    <property type="entry name" value="WH_DNA-bd_sf"/>
</dbReference>
<dbReference type="InterPro" id="IPR029016">
    <property type="entry name" value="GAF-like_dom_sf"/>
</dbReference>
<dbReference type="SUPFAM" id="SSF46785">
    <property type="entry name" value="Winged helix' DNA-binding domain"/>
    <property type="match status" value="1"/>
</dbReference>
<dbReference type="Gene3D" id="1.10.10.10">
    <property type="entry name" value="Winged helix-like DNA-binding domain superfamily/Winged helix DNA-binding domain"/>
    <property type="match status" value="1"/>
</dbReference>
<dbReference type="GO" id="GO:0003700">
    <property type="term" value="F:DNA-binding transcription factor activity"/>
    <property type="evidence" value="ECO:0007669"/>
    <property type="project" value="TreeGrafter"/>
</dbReference>
<accession>A0A345SR93</accession>
<dbReference type="InterPro" id="IPR036388">
    <property type="entry name" value="WH-like_DNA-bd_sf"/>
</dbReference>
<dbReference type="PANTHER" id="PTHR30136:SF35">
    <property type="entry name" value="HTH-TYPE TRANSCRIPTIONAL REGULATOR RV1719"/>
    <property type="match status" value="1"/>
</dbReference>
<keyword evidence="1" id="KW-0319">Glycerol metabolism</keyword>
<evidence type="ECO:0000313" key="10">
    <source>
        <dbReference type="EMBL" id="AXI76248.1"/>
    </source>
</evidence>
<dbReference type="RefSeq" id="WP_111492297.1">
    <property type="nucleotide sequence ID" value="NZ_CP031264.1"/>
</dbReference>
<comment type="function">
    <text evidence="6">May be an activator protein for the gylABX operon.</text>
</comment>
<dbReference type="Gene3D" id="3.30.450.40">
    <property type="match status" value="1"/>
</dbReference>
<dbReference type="OrthoDB" id="9000968at2"/>
<keyword evidence="11" id="KW-1185">Reference proteome</keyword>
<sequence>MDGSAAPEQRPSGAQAVHRALGVLACFRDDGPELSASHLARRLHLSVSTTHRLARTLVSAGFLEQGPRSSRYRLGPAVTELGRLSYYQRGLHLADRELEVLAERTSTTADLAIRNGRHAVIVAGGSVPADSSAGLARPLHSTALGKVLLAWARPGEDDLEALGPLQAHTGRTIVDLGELRAELERVRAAGHALNDGESAAGVRTLAVPILDASGQVHSALALRATPSVITDERIPWFLAMARGAAAGLEVLLLPPEQRRPPEPPAASG</sequence>
<dbReference type="Pfam" id="PF01614">
    <property type="entry name" value="IclR_C"/>
    <property type="match status" value="1"/>
</dbReference>
<dbReference type="GO" id="GO:0006071">
    <property type="term" value="P:glycerol metabolic process"/>
    <property type="evidence" value="ECO:0007669"/>
    <property type="project" value="UniProtKB-KW"/>
</dbReference>
<dbReference type="InterPro" id="IPR014757">
    <property type="entry name" value="Tscrpt_reg_IclR_C"/>
</dbReference>
<dbReference type="EMBL" id="CP031264">
    <property type="protein sequence ID" value="AXI76248.1"/>
    <property type="molecule type" value="Genomic_DNA"/>
</dbReference>
<dbReference type="GO" id="GO:0003677">
    <property type="term" value="F:DNA binding"/>
    <property type="evidence" value="ECO:0007669"/>
    <property type="project" value="UniProtKB-KW"/>
</dbReference>
<dbReference type="InterPro" id="IPR005471">
    <property type="entry name" value="Tscrpt_reg_IclR_N"/>
</dbReference>
<dbReference type="AlphaFoldDB" id="A0A345SR93"/>
<evidence type="ECO:0000256" key="2">
    <source>
        <dbReference type="ARBA" id="ARBA00023015"/>
    </source>
</evidence>
<dbReference type="InterPro" id="IPR050707">
    <property type="entry name" value="HTH_MetabolicPath_Reg"/>
</dbReference>
<evidence type="ECO:0000256" key="6">
    <source>
        <dbReference type="ARBA" id="ARBA00058938"/>
    </source>
</evidence>
<keyword evidence="5" id="KW-0804">Transcription</keyword>